<name>A0A1T4R2F0_9BACT</name>
<dbReference type="EMBL" id="FUWZ01000002">
    <property type="protein sequence ID" value="SKA10025.1"/>
    <property type="molecule type" value="Genomic_DNA"/>
</dbReference>
<dbReference type="GO" id="GO:0006508">
    <property type="term" value="P:proteolysis"/>
    <property type="evidence" value="ECO:0007669"/>
    <property type="project" value="UniProtKB-KW"/>
</dbReference>
<keyword evidence="2" id="KW-0645">Protease</keyword>
<dbReference type="SUPFAM" id="SSF50156">
    <property type="entry name" value="PDZ domain-like"/>
    <property type="match status" value="1"/>
</dbReference>
<dbReference type="GO" id="GO:0004175">
    <property type="term" value="F:endopeptidase activity"/>
    <property type="evidence" value="ECO:0007669"/>
    <property type="project" value="TreeGrafter"/>
</dbReference>
<dbReference type="SUPFAM" id="SSF52096">
    <property type="entry name" value="ClpP/crotonase"/>
    <property type="match status" value="1"/>
</dbReference>
<dbReference type="GO" id="GO:0030288">
    <property type="term" value="C:outer membrane-bounded periplasmic space"/>
    <property type="evidence" value="ECO:0007669"/>
    <property type="project" value="TreeGrafter"/>
</dbReference>
<dbReference type="Gene3D" id="2.30.42.10">
    <property type="match status" value="1"/>
</dbReference>
<evidence type="ECO:0000259" key="1">
    <source>
        <dbReference type="SMART" id="SM00245"/>
    </source>
</evidence>
<dbReference type="InterPro" id="IPR036034">
    <property type="entry name" value="PDZ_sf"/>
</dbReference>
<evidence type="ECO:0000313" key="2">
    <source>
        <dbReference type="EMBL" id="SKA10025.1"/>
    </source>
</evidence>
<dbReference type="SMART" id="SM00245">
    <property type="entry name" value="TSPc"/>
    <property type="match status" value="1"/>
</dbReference>
<feature type="domain" description="Tail specific protease" evidence="1">
    <location>
        <begin position="181"/>
        <end position="398"/>
    </location>
</feature>
<dbReference type="STRING" id="634771.SAMN04488128_102760"/>
<proteinExistence type="predicted"/>
<sequence length="457" mass="49656">MRLSYRPFLLGSIALMTACSKKDDLPAVPTGPVTQQEINNWVLDSMRYFYLWNDQLPVNPNINLETGAFFTSIKNTADRFSLLYNPEDPATYANDIRSKYGIDYSIISWPQRPEGVIGVIKLVVPGSYAAAAGLKRGSYFTRINETSLTANNAATLSEQLRTTASGTLTPATIDGGAITEGVPVLLQISRVTENPVYSSALVSSYPRKTGYIFYNAFIDGYNNNLLDVFRKFKSQGIAELIIDIRYNTGGSLAAAAMLTALVAPDVTEKSTFVQYSGNNHLGSRTLDFATALSVPENADPIPFSALAAARLSLPRIFLLTGSQTVSAAELLINNLKPYTKVIQIGETTVGKDKGAIIVKDMRSPRRIPWVMQPITYRLSNANGNGNYTQGIAPQYPIDEMSRQPLLPPGDVNDPLVAKALAIINGGGRASGESAPVFRHYYDVGQQAAINSVVIIPR</sequence>
<dbReference type="Proteomes" id="UP000190367">
    <property type="component" value="Unassembled WGS sequence"/>
</dbReference>
<organism evidence="2 3">
    <name type="scientific">Chitinophaga eiseniae</name>
    <dbReference type="NCBI Taxonomy" id="634771"/>
    <lineage>
        <taxon>Bacteria</taxon>
        <taxon>Pseudomonadati</taxon>
        <taxon>Bacteroidota</taxon>
        <taxon>Chitinophagia</taxon>
        <taxon>Chitinophagales</taxon>
        <taxon>Chitinophagaceae</taxon>
        <taxon>Chitinophaga</taxon>
    </lineage>
</organism>
<dbReference type="Gene3D" id="3.90.226.10">
    <property type="entry name" value="2-enoyl-CoA Hydratase, Chain A, domain 1"/>
    <property type="match status" value="1"/>
</dbReference>
<dbReference type="PANTHER" id="PTHR32060">
    <property type="entry name" value="TAIL-SPECIFIC PROTEASE"/>
    <property type="match status" value="1"/>
</dbReference>
<dbReference type="InterPro" id="IPR041613">
    <property type="entry name" value="Pept_S41_N"/>
</dbReference>
<dbReference type="Pfam" id="PF03572">
    <property type="entry name" value="Peptidase_S41"/>
    <property type="match status" value="1"/>
</dbReference>
<dbReference type="RefSeq" id="WP_078669273.1">
    <property type="nucleotide sequence ID" value="NZ_FUWZ01000002.1"/>
</dbReference>
<gene>
    <name evidence="2" type="ORF">SAMN04488128_102760</name>
</gene>
<dbReference type="GO" id="GO:0008236">
    <property type="term" value="F:serine-type peptidase activity"/>
    <property type="evidence" value="ECO:0007669"/>
    <property type="project" value="InterPro"/>
</dbReference>
<dbReference type="CDD" id="cd07561">
    <property type="entry name" value="Peptidase_S41_CPP_like"/>
    <property type="match status" value="1"/>
</dbReference>
<dbReference type="Gene3D" id="3.30.750.170">
    <property type="match status" value="1"/>
</dbReference>
<dbReference type="GO" id="GO:0007165">
    <property type="term" value="P:signal transduction"/>
    <property type="evidence" value="ECO:0007669"/>
    <property type="project" value="TreeGrafter"/>
</dbReference>
<dbReference type="OrthoDB" id="7168509at2"/>
<dbReference type="Pfam" id="PF18294">
    <property type="entry name" value="Pept_S41_N"/>
    <property type="match status" value="1"/>
</dbReference>
<dbReference type="PANTHER" id="PTHR32060:SF30">
    <property type="entry name" value="CARBOXY-TERMINAL PROCESSING PROTEASE CTPA"/>
    <property type="match status" value="1"/>
</dbReference>
<keyword evidence="3" id="KW-1185">Reference proteome</keyword>
<protein>
    <submittedName>
        <fullName evidence="2">C-terminal processing protease CtpA/Prc, contains a PDZ domain</fullName>
    </submittedName>
</protein>
<dbReference type="PROSITE" id="PS51257">
    <property type="entry name" value="PROKAR_LIPOPROTEIN"/>
    <property type="match status" value="1"/>
</dbReference>
<evidence type="ECO:0000313" key="3">
    <source>
        <dbReference type="Proteomes" id="UP000190367"/>
    </source>
</evidence>
<dbReference type="AlphaFoldDB" id="A0A1T4R2F0"/>
<keyword evidence="2" id="KW-0378">Hydrolase</keyword>
<dbReference type="InterPro" id="IPR005151">
    <property type="entry name" value="Tail-specific_protease"/>
</dbReference>
<accession>A0A1T4R2F0</accession>
<dbReference type="InterPro" id="IPR029045">
    <property type="entry name" value="ClpP/crotonase-like_dom_sf"/>
</dbReference>
<reference evidence="3" key="1">
    <citation type="submission" date="2017-02" db="EMBL/GenBank/DDBJ databases">
        <authorList>
            <person name="Varghese N."/>
            <person name="Submissions S."/>
        </authorList>
    </citation>
    <scope>NUCLEOTIDE SEQUENCE [LARGE SCALE GENOMIC DNA]</scope>
    <source>
        <strain evidence="3">DSM 22224</strain>
    </source>
</reference>